<protein>
    <recommendedName>
        <fullName evidence="5">Porin</fullName>
    </recommendedName>
</protein>
<dbReference type="EMBL" id="SWDB01000029">
    <property type="protein sequence ID" value="TKB44425.1"/>
    <property type="molecule type" value="Genomic_DNA"/>
</dbReference>
<sequence>MIWSIFGLMFSVMLLQNVNATEVAPVASQLQQSAQDQSDSQDIWGDDDWGDEQEEASPWLFSGFAEAGFGAFTQHNVTDKQQSLAELRGRGEVSYQGEGYVVTAKGDLLADGVMEQLEFDARELNLAFSPLQNTDVILGRQVITWGTGDYLFLNDLFAKDWQSFFAGRDDAYLKAPNDSVRVMQYVKNITFDLVYSPEFTPDNFITGERFSFYSPQAMTIVAPERFPLLENYGEQYAVRVATSIKGIEYALYGSKGYWTTPTGIYVEGDNAGLAYFPELHTYGASIRTPLASGLFNGEIAVYNSVEDSRGDNPFIANDQVRLLFGYEQELVKDLTGAVQFYLEHTDNYDEYVVNSLSPETQAEENRQVLTVRLTHLSKRQTLTSSLFVFYSPTDQDGYLKPSMTYRYNDNWTLAGGANVFWGEQDYSFFGQQQDNTNLWLRLRFNY</sequence>
<evidence type="ECO:0000256" key="2">
    <source>
        <dbReference type="SAM" id="SignalP"/>
    </source>
</evidence>
<dbReference type="Proteomes" id="UP000307999">
    <property type="component" value="Unassembled WGS sequence"/>
</dbReference>
<feature type="region of interest" description="Disordered" evidence="1">
    <location>
        <begin position="30"/>
        <end position="49"/>
    </location>
</feature>
<evidence type="ECO:0000256" key="1">
    <source>
        <dbReference type="SAM" id="MobiDB-lite"/>
    </source>
</evidence>
<comment type="caution">
    <text evidence="3">The sequence shown here is derived from an EMBL/GenBank/DDBJ whole genome shotgun (WGS) entry which is preliminary data.</text>
</comment>
<accession>A0A4U1B4P2</accession>
<reference evidence="3 4" key="1">
    <citation type="submission" date="2019-04" db="EMBL/GenBank/DDBJ databases">
        <title>Thalassotalea guangxiensis sp. nov., isolated from sediment of the coastal wetland.</title>
        <authorList>
            <person name="Zheng S."/>
            <person name="Zhang D."/>
        </authorList>
    </citation>
    <scope>NUCLEOTIDE SEQUENCE [LARGE SCALE GENOMIC DNA]</scope>
    <source>
        <strain evidence="3 4">ZS-4</strain>
    </source>
</reference>
<proteinExistence type="predicted"/>
<feature type="signal peptide" evidence="2">
    <location>
        <begin position="1"/>
        <end position="20"/>
    </location>
</feature>
<name>A0A4U1B4P2_9GAMM</name>
<organism evidence="3 4">
    <name type="scientific">Thalassotalea mangrovi</name>
    <dbReference type="NCBI Taxonomy" id="2572245"/>
    <lineage>
        <taxon>Bacteria</taxon>
        <taxon>Pseudomonadati</taxon>
        <taxon>Pseudomonadota</taxon>
        <taxon>Gammaproteobacteria</taxon>
        <taxon>Alteromonadales</taxon>
        <taxon>Colwelliaceae</taxon>
        <taxon>Thalassotalea</taxon>
    </lineage>
</organism>
<evidence type="ECO:0008006" key="5">
    <source>
        <dbReference type="Google" id="ProtNLM"/>
    </source>
</evidence>
<keyword evidence="4" id="KW-1185">Reference proteome</keyword>
<evidence type="ECO:0000313" key="3">
    <source>
        <dbReference type="EMBL" id="TKB44425.1"/>
    </source>
</evidence>
<evidence type="ECO:0000313" key="4">
    <source>
        <dbReference type="Proteomes" id="UP000307999"/>
    </source>
</evidence>
<keyword evidence="2" id="KW-0732">Signal</keyword>
<feature type="compositionally biased region" description="Low complexity" evidence="1">
    <location>
        <begin position="30"/>
        <end position="43"/>
    </location>
</feature>
<feature type="chain" id="PRO_5020780108" description="Porin" evidence="2">
    <location>
        <begin position="21"/>
        <end position="446"/>
    </location>
</feature>
<gene>
    <name evidence="3" type="ORF">E8M12_12285</name>
</gene>
<dbReference type="AlphaFoldDB" id="A0A4U1B4P2"/>